<proteinExistence type="predicted"/>
<gene>
    <name evidence="2" type="ORF">M407DRAFT_79657</name>
</gene>
<organism evidence="2 3">
    <name type="scientific">Tulasnella calospora MUT 4182</name>
    <dbReference type="NCBI Taxonomy" id="1051891"/>
    <lineage>
        <taxon>Eukaryota</taxon>
        <taxon>Fungi</taxon>
        <taxon>Dikarya</taxon>
        <taxon>Basidiomycota</taxon>
        <taxon>Agaricomycotina</taxon>
        <taxon>Agaricomycetes</taxon>
        <taxon>Cantharellales</taxon>
        <taxon>Tulasnellaceae</taxon>
        <taxon>Tulasnella</taxon>
    </lineage>
</organism>
<dbReference type="CDD" id="cd13214">
    <property type="entry name" value="PH-GRAM_WBP2"/>
    <property type="match status" value="1"/>
</dbReference>
<dbReference type="PANTHER" id="PTHR31606">
    <property type="entry name" value="WW DOMAIN BINDING PROTEIN 2, ISOFORM E"/>
    <property type="match status" value="1"/>
</dbReference>
<sequence>MALNWTMLSEHRTPVPLPNEGTVSKEPDVEITLKIPDAPPSRDATSGGSGGAGKTLKSTGTIWLSNQRVPTPGSTDRIESLSIPWHLIVSTKFEQPFFSANYLKLEVYPVPDGGLHPGTVVEVRFRDRGMFSWVELLVRTREEAIVRRRETRMREGLGEDLRELAFCLWRGLDDRGLALAHPPPFSVGW</sequence>
<dbReference type="GO" id="GO:0003713">
    <property type="term" value="F:transcription coactivator activity"/>
    <property type="evidence" value="ECO:0007669"/>
    <property type="project" value="InterPro"/>
</dbReference>
<dbReference type="SUPFAM" id="SSF50729">
    <property type="entry name" value="PH domain-like"/>
    <property type="match status" value="1"/>
</dbReference>
<dbReference type="EMBL" id="KN823121">
    <property type="protein sequence ID" value="KIO21999.1"/>
    <property type="molecule type" value="Genomic_DNA"/>
</dbReference>
<evidence type="ECO:0000256" key="1">
    <source>
        <dbReference type="SAM" id="MobiDB-lite"/>
    </source>
</evidence>
<accession>A0A0C3QC10</accession>
<dbReference type="PANTHER" id="PTHR31606:SF1">
    <property type="entry name" value="WW DOMAIN BINDING PROTEIN 2, ISOFORM E"/>
    <property type="match status" value="1"/>
</dbReference>
<dbReference type="InterPro" id="IPR044852">
    <property type="entry name" value="WBP2-like"/>
</dbReference>
<keyword evidence="3" id="KW-1185">Reference proteome</keyword>
<feature type="region of interest" description="Disordered" evidence="1">
    <location>
        <begin position="1"/>
        <end position="57"/>
    </location>
</feature>
<dbReference type="GO" id="GO:0005634">
    <property type="term" value="C:nucleus"/>
    <property type="evidence" value="ECO:0007669"/>
    <property type="project" value="TreeGrafter"/>
</dbReference>
<dbReference type="OrthoDB" id="1259151at2759"/>
<evidence type="ECO:0000313" key="3">
    <source>
        <dbReference type="Proteomes" id="UP000054248"/>
    </source>
</evidence>
<dbReference type="GO" id="GO:0031490">
    <property type="term" value="F:chromatin DNA binding"/>
    <property type="evidence" value="ECO:0007669"/>
    <property type="project" value="TreeGrafter"/>
</dbReference>
<dbReference type="HOGENOM" id="CLU_066296_2_0_1"/>
<protein>
    <submittedName>
        <fullName evidence="2">Uncharacterized protein</fullName>
    </submittedName>
</protein>
<reference evidence="2 3" key="1">
    <citation type="submission" date="2014-04" db="EMBL/GenBank/DDBJ databases">
        <authorList>
            <consortium name="DOE Joint Genome Institute"/>
            <person name="Kuo A."/>
            <person name="Girlanda M."/>
            <person name="Perotto S."/>
            <person name="Kohler A."/>
            <person name="Nagy L.G."/>
            <person name="Floudas D."/>
            <person name="Copeland A."/>
            <person name="Barry K.W."/>
            <person name="Cichocki N."/>
            <person name="Veneault-Fourrey C."/>
            <person name="LaButti K."/>
            <person name="Lindquist E.A."/>
            <person name="Lipzen A."/>
            <person name="Lundell T."/>
            <person name="Morin E."/>
            <person name="Murat C."/>
            <person name="Sun H."/>
            <person name="Tunlid A."/>
            <person name="Henrissat B."/>
            <person name="Grigoriev I.V."/>
            <person name="Hibbett D.S."/>
            <person name="Martin F."/>
            <person name="Nordberg H.P."/>
            <person name="Cantor M.N."/>
            <person name="Hua S.X."/>
        </authorList>
    </citation>
    <scope>NUCLEOTIDE SEQUENCE [LARGE SCALE GENOMIC DNA]</scope>
    <source>
        <strain evidence="2 3">MUT 4182</strain>
    </source>
</reference>
<dbReference type="Proteomes" id="UP000054248">
    <property type="component" value="Unassembled WGS sequence"/>
</dbReference>
<evidence type="ECO:0000313" key="2">
    <source>
        <dbReference type="EMBL" id="KIO21999.1"/>
    </source>
</evidence>
<name>A0A0C3QC10_9AGAM</name>
<reference evidence="3" key="2">
    <citation type="submission" date="2015-01" db="EMBL/GenBank/DDBJ databases">
        <title>Evolutionary Origins and Diversification of the Mycorrhizal Mutualists.</title>
        <authorList>
            <consortium name="DOE Joint Genome Institute"/>
            <consortium name="Mycorrhizal Genomics Consortium"/>
            <person name="Kohler A."/>
            <person name="Kuo A."/>
            <person name="Nagy L.G."/>
            <person name="Floudas D."/>
            <person name="Copeland A."/>
            <person name="Barry K.W."/>
            <person name="Cichocki N."/>
            <person name="Veneault-Fourrey C."/>
            <person name="LaButti K."/>
            <person name="Lindquist E.A."/>
            <person name="Lipzen A."/>
            <person name="Lundell T."/>
            <person name="Morin E."/>
            <person name="Murat C."/>
            <person name="Riley R."/>
            <person name="Ohm R."/>
            <person name="Sun H."/>
            <person name="Tunlid A."/>
            <person name="Henrissat B."/>
            <person name="Grigoriev I.V."/>
            <person name="Hibbett D.S."/>
            <person name="Martin F."/>
        </authorList>
    </citation>
    <scope>NUCLEOTIDE SEQUENCE [LARGE SCALE GENOMIC DNA]</scope>
    <source>
        <strain evidence="3">MUT 4182</strain>
    </source>
</reference>
<dbReference type="STRING" id="1051891.A0A0C3QC10"/>
<dbReference type="AlphaFoldDB" id="A0A0C3QC10"/>